<dbReference type="EMBL" id="UINC01033250">
    <property type="protein sequence ID" value="SVB22228.1"/>
    <property type="molecule type" value="Genomic_DNA"/>
</dbReference>
<protein>
    <submittedName>
        <fullName evidence="1">Uncharacterized protein</fullName>
    </submittedName>
</protein>
<name>A0A382C7Z3_9ZZZZ</name>
<feature type="non-terminal residue" evidence="1">
    <location>
        <position position="1"/>
    </location>
</feature>
<reference evidence="1" key="1">
    <citation type="submission" date="2018-05" db="EMBL/GenBank/DDBJ databases">
        <authorList>
            <person name="Lanie J.A."/>
            <person name="Ng W.-L."/>
            <person name="Kazmierczak K.M."/>
            <person name="Andrzejewski T.M."/>
            <person name="Davidsen T.M."/>
            <person name="Wayne K.J."/>
            <person name="Tettelin H."/>
            <person name="Glass J.I."/>
            <person name="Rusch D."/>
            <person name="Podicherti R."/>
            <person name="Tsui H.-C.T."/>
            <person name="Winkler M.E."/>
        </authorList>
    </citation>
    <scope>NUCLEOTIDE SEQUENCE</scope>
</reference>
<accession>A0A382C7Z3</accession>
<sequence>VHKFHKIMQYFQAVQIGKQRANKAQMALFEISGFAMLTLTTKKIDGKFFPVGEESFVTVIKTNDGYVIILVDEDGFTKAQTKALEKEEGKKIYNKVLDSNVTEFSGNEIKIWNDVYPTVQDELK</sequence>
<dbReference type="AlphaFoldDB" id="A0A382C7Z3"/>
<organism evidence="1">
    <name type="scientific">marine metagenome</name>
    <dbReference type="NCBI Taxonomy" id="408172"/>
    <lineage>
        <taxon>unclassified sequences</taxon>
        <taxon>metagenomes</taxon>
        <taxon>ecological metagenomes</taxon>
    </lineage>
</organism>
<proteinExistence type="predicted"/>
<evidence type="ECO:0000313" key="1">
    <source>
        <dbReference type="EMBL" id="SVB22228.1"/>
    </source>
</evidence>
<gene>
    <name evidence="1" type="ORF">METZ01_LOCUS175082</name>
</gene>